<evidence type="ECO:0000256" key="6">
    <source>
        <dbReference type="PROSITE-ProRule" id="PRU00169"/>
    </source>
</evidence>
<dbReference type="InterPro" id="IPR011006">
    <property type="entry name" value="CheY-like_superfamily"/>
</dbReference>
<dbReference type="SUPFAM" id="SSF52172">
    <property type="entry name" value="CheY-like"/>
    <property type="match status" value="1"/>
</dbReference>
<reference evidence="9 10" key="1">
    <citation type="journal article" date="2010" name="BMC Genomics">
        <title>Comparative genomics and proteomics of Helicobacter mustelae, an ulcerogenic and carcinogenic gastric pathogen.</title>
        <authorList>
            <person name="O'Toole P.W."/>
            <person name="Snelling W.J."/>
            <person name="Canchaya C."/>
            <person name="Forde B.M."/>
            <person name="Hardie K.R."/>
            <person name="Josenhans C."/>
            <person name="Graham R.L.J."/>
            <person name="McMullan G."/>
            <person name="Parkhill J."/>
            <person name="Belda E."/>
            <person name="Bentley S.D."/>
        </authorList>
    </citation>
    <scope>NUCLEOTIDE SEQUENCE [LARGE SCALE GENOMIC DNA]</scope>
    <source>
        <strain evidence="10">ATCC 43772 / LMG 18044 / NCTC 12198 / 12198</strain>
    </source>
</reference>
<evidence type="ECO:0000259" key="7">
    <source>
        <dbReference type="PROSITE" id="PS50045"/>
    </source>
</evidence>
<keyword evidence="1" id="KW-0547">Nucleotide-binding</keyword>
<protein>
    <submittedName>
        <fullName evidence="9">Signal-transduction regulatory protein FlgR</fullName>
    </submittedName>
</protein>
<dbReference type="InterPro" id="IPR003593">
    <property type="entry name" value="AAA+_ATPase"/>
</dbReference>
<dbReference type="InterPro" id="IPR002078">
    <property type="entry name" value="Sigma_54_int"/>
</dbReference>
<dbReference type="AlphaFoldDB" id="D3UI13"/>
<dbReference type="Gene3D" id="1.10.8.60">
    <property type="match status" value="1"/>
</dbReference>
<keyword evidence="10" id="KW-1185">Reference proteome</keyword>
<dbReference type="PROSITE" id="PS00676">
    <property type="entry name" value="SIGMA54_INTERACT_2"/>
    <property type="match status" value="1"/>
</dbReference>
<dbReference type="GO" id="GO:0043565">
    <property type="term" value="F:sequence-specific DNA binding"/>
    <property type="evidence" value="ECO:0007669"/>
    <property type="project" value="InterPro"/>
</dbReference>
<evidence type="ECO:0000313" key="10">
    <source>
        <dbReference type="Proteomes" id="UP000001522"/>
    </source>
</evidence>
<evidence type="ECO:0000256" key="1">
    <source>
        <dbReference type="ARBA" id="ARBA00022741"/>
    </source>
</evidence>
<dbReference type="PROSITE" id="PS50045">
    <property type="entry name" value="SIGMA54_INTERACT_4"/>
    <property type="match status" value="1"/>
</dbReference>
<keyword evidence="3" id="KW-0805">Transcription regulation</keyword>
<proteinExistence type="predicted"/>
<dbReference type="Pfam" id="PF25601">
    <property type="entry name" value="AAA_lid_14"/>
    <property type="match status" value="1"/>
</dbReference>
<dbReference type="HOGENOM" id="CLU_000445_0_6_7"/>
<name>D3UI13_HELM1</name>
<dbReference type="Gene3D" id="1.10.10.60">
    <property type="entry name" value="Homeodomain-like"/>
    <property type="match status" value="1"/>
</dbReference>
<dbReference type="KEGG" id="hms:HMU08790"/>
<keyword evidence="4" id="KW-0238">DNA-binding</keyword>
<evidence type="ECO:0000256" key="3">
    <source>
        <dbReference type="ARBA" id="ARBA00023015"/>
    </source>
</evidence>
<keyword evidence="2" id="KW-0067">ATP-binding</keyword>
<feature type="domain" description="Sigma-54 factor interaction" evidence="7">
    <location>
        <begin position="137"/>
        <end position="366"/>
    </location>
</feature>
<evidence type="ECO:0000256" key="5">
    <source>
        <dbReference type="ARBA" id="ARBA00023163"/>
    </source>
</evidence>
<dbReference type="GO" id="GO:0006355">
    <property type="term" value="P:regulation of DNA-templated transcription"/>
    <property type="evidence" value="ECO:0007669"/>
    <property type="project" value="InterPro"/>
</dbReference>
<dbReference type="Pfam" id="PF02954">
    <property type="entry name" value="HTH_8"/>
    <property type="match status" value="1"/>
</dbReference>
<evidence type="ECO:0000256" key="2">
    <source>
        <dbReference type="ARBA" id="ARBA00022840"/>
    </source>
</evidence>
<gene>
    <name evidence="9" type="primary">flgR</name>
    <name evidence="9" type="ordered locus">HMU08790</name>
</gene>
<dbReference type="SMART" id="SM00382">
    <property type="entry name" value="AAA"/>
    <property type="match status" value="1"/>
</dbReference>
<dbReference type="SMART" id="SM00448">
    <property type="entry name" value="REC"/>
    <property type="match status" value="1"/>
</dbReference>
<dbReference type="InterPro" id="IPR025943">
    <property type="entry name" value="Sigma_54_int_dom_ATP-bd_2"/>
</dbReference>
<dbReference type="SUPFAM" id="SSF52540">
    <property type="entry name" value="P-loop containing nucleoside triphosphate hydrolases"/>
    <property type="match status" value="1"/>
</dbReference>
<dbReference type="eggNOG" id="COG2204">
    <property type="taxonomic scope" value="Bacteria"/>
</dbReference>
<dbReference type="InterPro" id="IPR009057">
    <property type="entry name" value="Homeodomain-like_sf"/>
</dbReference>
<dbReference type="PROSITE" id="PS00675">
    <property type="entry name" value="SIGMA54_INTERACT_1"/>
    <property type="match status" value="1"/>
</dbReference>
<keyword evidence="5" id="KW-0804">Transcription</keyword>
<dbReference type="FunFam" id="3.40.50.300:FF:000006">
    <property type="entry name" value="DNA-binding transcriptional regulator NtrC"/>
    <property type="match status" value="1"/>
</dbReference>
<dbReference type="InterPro" id="IPR027417">
    <property type="entry name" value="P-loop_NTPase"/>
</dbReference>
<evidence type="ECO:0000256" key="4">
    <source>
        <dbReference type="ARBA" id="ARBA00023125"/>
    </source>
</evidence>
<dbReference type="CDD" id="cd00009">
    <property type="entry name" value="AAA"/>
    <property type="match status" value="1"/>
</dbReference>
<evidence type="ECO:0000259" key="8">
    <source>
        <dbReference type="PROSITE" id="PS50110"/>
    </source>
</evidence>
<dbReference type="STRING" id="679897.HMU08790"/>
<feature type="domain" description="Response regulatory" evidence="8">
    <location>
        <begin position="2"/>
        <end position="113"/>
    </location>
</feature>
<dbReference type="InterPro" id="IPR025662">
    <property type="entry name" value="Sigma_54_int_dom_ATP-bd_1"/>
</dbReference>
<dbReference type="PANTHER" id="PTHR32071:SF21">
    <property type="entry name" value="TRANSCRIPTIONAL REGULATORY PROTEIN FLGR"/>
    <property type="match status" value="1"/>
</dbReference>
<dbReference type="PROSITE" id="PS50110">
    <property type="entry name" value="RESPONSE_REGULATORY"/>
    <property type="match status" value="1"/>
</dbReference>
<dbReference type="Gene3D" id="3.40.50.2300">
    <property type="match status" value="1"/>
</dbReference>
<dbReference type="Gene3D" id="3.40.50.300">
    <property type="entry name" value="P-loop containing nucleotide triphosphate hydrolases"/>
    <property type="match status" value="1"/>
</dbReference>
<organism evidence="9 10">
    <name type="scientific">Helicobacter mustelae (strain ATCC 43772 / CCUG 25715 / CIP 103759 / LMG 18044 / NCTC 12198 / R85-136P)</name>
    <name type="common">Campylobacter mustelae</name>
    <dbReference type="NCBI Taxonomy" id="679897"/>
    <lineage>
        <taxon>Bacteria</taxon>
        <taxon>Pseudomonadati</taxon>
        <taxon>Campylobacterota</taxon>
        <taxon>Epsilonproteobacteria</taxon>
        <taxon>Campylobacterales</taxon>
        <taxon>Helicobacteraceae</taxon>
        <taxon>Helicobacter</taxon>
    </lineage>
</organism>
<dbReference type="InterPro" id="IPR058031">
    <property type="entry name" value="AAA_lid_NorR"/>
</dbReference>
<dbReference type="PANTHER" id="PTHR32071">
    <property type="entry name" value="TRANSCRIPTIONAL REGULATORY PROTEIN"/>
    <property type="match status" value="1"/>
</dbReference>
<keyword evidence="6" id="KW-0597">Phosphoprotein</keyword>
<dbReference type="RefSeq" id="WP_013023210.1">
    <property type="nucleotide sequence ID" value="NC_013949.1"/>
</dbReference>
<feature type="modified residue" description="4-aspartylphosphate" evidence="6">
    <location>
        <position position="51"/>
    </location>
</feature>
<dbReference type="InterPro" id="IPR001789">
    <property type="entry name" value="Sig_transdc_resp-reg_receiver"/>
</dbReference>
<evidence type="ECO:0000313" key="9">
    <source>
        <dbReference type="EMBL" id="CBG40136.1"/>
    </source>
</evidence>
<dbReference type="Pfam" id="PF00072">
    <property type="entry name" value="Response_reg"/>
    <property type="match status" value="1"/>
</dbReference>
<dbReference type="Proteomes" id="UP000001522">
    <property type="component" value="Chromosome"/>
</dbReference>
<dbReference type="SUPFAM" id="SSF46689">
    <property type="entry name" value="Homeodomain-like"/>
    <property type="match status" value="1"/>
</dbReference>
<dbReference type="EMBL" id="FN555004">
    <property type="protein sequence ID" value="CBG40136.1"/>
    <property type="molecule type" value="Genomic_DNA"/>
</dbReference>
<dbReference type="InterPro" id="IPR002197">
    <property type="entry name" value="HTH_Fis"/>
</dbReference>
<sequence>MKVAIVEDDINMRKSLELFFADVKELEVITFKNPRDALKALDDSFELVITDINMPQMDGLEFLAKLNKKYEAIVITGNATLNKAVESIRLGVADFFQKPFEPELLLEAVLRTKKFLEFQKKQAPKNLPKPPKEKKHFVADSPALAQLRKIAQKAATTDASILLLGESGVGKEVFANFIHQSSLRASAPFIAINMAALPEHLLESELFGYEKGAFTDATTSKAGLFESANGGSVFLDEIGEMPLGLQAKLLRAIQEKEITRLGSTKSIKIDVRFLSATNAELQKKIADKEFREDLFFRLQTIPLHIPPLRERKEEILPLAEWKRQEVIAQYGFEEKKFSKEAVEKMLAYEWHGNIRELLSVVERAVILSDGVEILEKDLFLEPKQPKKEREGRIAGLESELISEVLADCKGDIQKCAEVLGMQLDVLKHKLIKYKIE</sequence>
<accession>D3UI13</accession>
<dbReference type="Pfam" id="PF00158">
    <property type="entry name" value="Sigma54_activat"/>
    <property type="match status" value="1"/>
</dbReference>
<dbReference type="GO" id="GO:0000160">
    <property type="term" value="P:phosphorelay signal transduction system"/>
    <property type="evidence" value="ECO:0007669"/>
    <property type="project" value="InterPro"/>
</dbReference>
<dbReference type="GO" id="GO:0005524">
    <property type="term" value="F:ATP binding"/>
    <property type="evidence" value="ECO:0007669"/>
    <property type="project" value="UniProtKB-KW"/>
</dbReference>